<sequence length="367" mass="39009">MTTNAADQSPAQPSTSKMTDEQYGALRASAAVWAGTSVLITDERGRVLVQEVGYRPFRLLPGGAVDEGESARRAAVREVQEELGVALDVRRGLAVDWVSAAAVGAPAEMRFPGEILHVFDGGIWGEERFAAIRLAADEIQAVECVEPADLPALMSPGDARRALAALRARIDGAGVVLLEDGVPVTPGVLDRVGVLRTARARHHFPFHPRPVPGGLVVRQAWCWAFAPDGRVLVLLEPDTGAACLPGGTPEGRDGGDPATTLVREAREEAAAELADVVYLGHLSDPEEPCARVRYAATLRRVGAPPVDPATGRAYVRVLATPEQVVELFDWGPAAAGQLQAVHRARASLRIPRAARRPVTELSGPCAW</sequence>
<gene>
    <name evidence="6" type="ORF">GCM10017667_41420</name>
</gene>
<dbReference type="InterPro" id="IPR000086">
    <property type="entry name" value="NUDIX_hydrolase_dom"/>
</dbReference>
<dbReference type="RefSeq" id="WP_229915529.1">
    <property type="nucleotide sequence ID" value="NZ_BNBE01000002.1"/>
</dbReference>
<comment type="cofactor">
    <cofactor evidence="1">
        <name>Mg(2+)</name>
        <dbReference type="ChEBI" id="CHEBI:18420"/>
    </cofactor>
</comment>
<feature type="domain" description="Nudix hydrolase" evidence="5">
    <location>
        <begin position="31"/>
        <end position="167"/>
    </location>
</feature>
<evidence type="ECO:0000256" key="1">
    <source>
        <dbReference type="ARBA" id="ARBA00001946"/>
    </source>
</evidence>
<organism evidence="6 7">
    <name type="scientific">Streptomyces filamentosus</name>
    <name type="common">Streptomyces roseosporus</name>
    <dbReference type="NCBI Taxonomy" id="67294"/>
    <lineage>
        <taxon>Bacteria</taxon>
        <taxon>Bacillati</taxon>
        <taxon>Actinomycetota</taxon>
        <taxon>Actinomycetes</taxon>
        <taxon>Kitasatosporales</taxon>
        <taxon>Streptomycetaceae</taxon>
        <taxon>Streptomyces</taxon>
    </lineage>
</organism>
<dbReference type="InterPro" id="IPR015797">
    <property type="entry name" value="NUDIX_hydrolase-like_dom_sf"/>
</dbReference>
<dbReference type="Pfam" id="PF00293">
    <property type="entry name" value="NUDIX"/>
    <property type="match status" value="1"/>
</dbReference>
<protein>
    <recommendedName>
        <fullName evidence="5">Nudix hydrolase domain-containing protein</fullName>
    </recommendedName>
</protein>
<feature type="compositionally biased region" description="Polar residues" evidence="4">
    <location>
        <begin position="1"/>
        <end position="17"/>
    </location>
</feature>
<dbReference type="CDD" id="cd18876">
    <property type="entry name" value="NUDIX_Hydrolase"/>
    <property type="match status" value="1"/>
</dbReference>
<evidence type="ECO:0000313" key="7">
    <source>
        <dbReference type="Proteomes" id="UP000632849"/>
    </source>
</evidence>
<dbReference type="PROSITE" id="PS51462">
    <property type="entry name" value="NUDIX"/>
    <property type="match status" value="2"/>
</dbReference>
<accession>A0A919BRI1</accession>
<proteinExistence type="predicted"/>
<evidence type="ECO:0000259" key="5">
    <source>
        <dbReference type="PROSITE" id="PS51462"/>
    </source>
</evidence>
<dbReference type="Gene3D" id="3.90.79.10">
    <property type="entry name" value="Nucleoside Triphosphate Pyrophosphohydrolase"/>
    <property type="match status" value="2"/>
</dbReference>
<feature type="domain" description="Nudix hydrolase" evidence="5">
    <location>
        <begin position="207"/>
        <end position="352"/>
    </location>
</feature>
<evidence type="ECO:0000313" key="6">
    <source>
        <dbReference type="EMBL" id="GHG06077.1"/>
    </source>
</evidence>
<dbReference type="PANTHER" id="PTHR43046">
    <property type="entry name" value="GDP-MANNOSE MANNOSYL HYDROLASE"/>
    <property type="match status" value="1"/>
</dbReference>
<feature type="region of interest" description="Disordered" evidence="4">
    <location>
        <begin position="1"/>
        <end position="20"/>
    </location>
</feature>
<dbReference type="Proteomes" id="UP000632849">
    <property type="component" value="Unassembled WGS sequence"/>
</dbReference>
<dbReference type="SUPFAM" id="SSF55811">
    <property type="entry name" value="Nudix"/>
    <property type="match status" value="2"/>
</dbReference>
<keyword evidence="2" id="KW-0378">Hydrolase</keyword>
<dbReference type="AlphaFoldDB" id="A0A919BRI1"/>
<evidence type="ECO:0000256" key="2">
    <source>
        <dbReference type="ARBA" id="ARBA00022801"/>
    </source>
</evidence>
<dbReference type="PANTHER" id="PTHR43046:SF12">
    <property type="entry name" value="GDP-MANNOSE MANNOSYL HYDROLASE"/>
    <property type="match status" value="1"/>
</dbReference>
<comment type="caution">
    <text evidence="6">The sequence shown here is derived from an EMBL/GenBank/DDBJ whole genome shotgun (WGS) entry which is preliminary data.</text>
</comment>
<evidence type="ECO:0000256" key="3">
    <source>
        <dbReference type="ARBA" id="ARBA00022842"/>
    </source>
</evidence>
<keyword evidence="7" id="KW-1185">Reference proteome</keyword>
<keyword evidence="3" id="KW-0460">Magnesium</keyword>
<name>A0A919BRI1_STRFL</name>
<reference evidence="6" key="1">
    <citation type="journal article" date="2014" name="Int. J. Syst. Evol. Microbiol.">
        <title>Complete genome sequence of Corynebacterium casei LMG S-19264T (=DSM 44701T), isolated from a smear-ripened cheese.</title>
        <authorList>
            <consortium name="US DOE Joint Genome Institute (JGI-PGF)"/>
            <person name="Walter F."/>
            <person name="Albersmeier A."/>
            <person name="Kalinowski J."/>
            <person name="Ruckert C."/>
        </authorList>
    </citation>
    <scope>NUCLEOTIDE SEQUENCE</scope>
    <source>
        <strain evidence="6">JCM 4122</strain>
    </source>
</reference>
<dbReference type="EMBL" id="BNBE01000002">
    <property type="protein sequence ID" value="GHG06077.1"/>
    <property type="molecule type" value="Genomic_DNA"/>
</dbReference>
<reference evidence="6" key="2">
    <citation type="submission" date="2020-09" db="EMBL/GenBank/DDBJ databases">
        <authorList>
            <person name="Sun Q."/>
            <person name="Ohkuma M."/>
        </authorList>
    </citation>
    <scope>NUCLEOTIDE SEQUENCE</scope>
    <source>
        <strain evidence="6">JCM 4122</strain>
    </source>
</reference>
<dbReference type="PROSITE" id="PS00893">
    <property type="entry name" value="NUDIX_BOX"/>
    <property type="match status" value="1"/>
</dbReference>
<dbReference type="GO" id="GO:0016787">
    <property type="term" value="F:hydrolase activity"/>
    <property type="evidence" value="ECO:0007669"/>
    <property type="project" value="UniProtKB-KW"/>
</dbReference>
<evidence type="ECO:0000256" key="4">
    <source>
        <dbReference type="SAM" id="MobiDB-lite"/>
    </source>
</evidence>
<dbReference type="InterPro" id="IPR020084">
    <property type="entry name" value="NUDIX_hydrolase_CS"/>
</dbReference>